<dbReference type="AlphaFoldDB" id="A0A6H5I8D5"/>
<accession>A0A6H5I8D5</accession>
<sequence length="313" mass="34817">MSNSQNQSRSCANRKRAPTSKELIFLKELQSSYPIHQVLFKLNLPNITYTGSLSIFSGGSKTARSSAAATPFKLIRISLLRSRSIGKRDRERSATYELYKRYVWQRASLSNDPAEDRNSSTNTAPYIRGHVFIRASCNAVIVARKPRNPSLIQRAGMCVRTLPTLRAHARTCDAAAQSSSACTGSTSVSFSRAASYPHKQRRDASMPRYKCAVLRDARYQSRDKERLSLSAKAAASSHRRGVLSRESNTERARAPIPSGCARISSRSFRINATETRANCTRIDQSFGPNDSKCSTRISSRTTESMRAVLLRLL</sequence>
<evidence type="ECO:0000313" key="1">
    <source>
        <dbReference type="EMBL" id="CAB0032876.1"/>
    </source>
</evidence>
<proteinExistence type="predicted"/>
<dbReference type="EMBL" id="CADCXV010000692">
    <property type="protein sequence ID" value="CAB0032876.1"/>
    <property type="molecule type" value="Genomic_DNA"/>
</dbReference>
<evidence type="ECO:0000313" key="2">
    <source>
        <dbReference type="Proteomes" id="UP000479190"/>
    </source>
</evidence>
<organism evidence="1 2">
    <name type="scientific">Trichogramma brassicae</name>
    <dbReference type="NCBI Taxonomy" id="86971"/>
    <lineage>
        <taxon>Eukaryota</taxon>
        <taxon>Metazoa</taxon>
        <taxon>Ecdysozoa</taxon>
        <taxon>Arthropoda</taxon>
        <taxon>Hexapoda</taxon>
        <taxon>Insecta</taxon>
        <taxon>Pterygota</taxon>
        <taxon>Neoptera</taxon>
        <taxon>Endopterygota</taxon>
        <taxon>Hymenoptera</taxon>
        <taxon>Apocrita</taxon>
        <taxon>Proctotrupomorpha</taxon>
        <taxon>Chalcidoidea</taxon>
        <taxon>Trichogrammatidae</taxon>
        <taxon>Trichogramma</taxon>
    </lineage>
</organism>
<gene>
    <name evidence="1" type="ORF">TBRA_LOCUS4800</name>
</gene>
<keyword evidence="2" id="KW-1185">Reference proteome</keyword>
<protein>
    <submittedName>
        <fullName evidence="1">Uncharacterized protein</fullName>
    </submittedName>
</protein>
<reference evidence="1 2" key="1">
    <citation type="submission" date="2020-02" db="EMBL/GenBank/DDBJ databases">
        <authorList>
            <person name="Ferguson B K."/>
        </authorList>
    </citation>
    <scope>NUCLEOTIDE SEQUENCE [LARGE SCALE GENOMIC DNA]</scope>
</reference>
<dbReference type="Proteomes" id="UP000479190">
    <property type="component" value="Unassembled WGS sequence"/>
</dbReference>
<name>A0A6H5I8D5_9HYME</name>